<dbReference type="OrthoDB" id="677051at2"/>
<dbReference type="SUPFAM" id="SSF52833">
    <property type="entry name" value="Thioredoxin-like"/>
    <property type="match status" value="1"/>
</dbReference>
<proteinExistence type="predicted"/>
<dbReference type="AlphaFoldDB" id="A0A1G5BIY7"/>
<accession>A0A1G5BIY7</accession>
<dbReference type="RefSeq" id="WP_091140614.1">
    <property type="nucleotide sequence ID" value="NZ_FMVF01000002.1"/>
</dbReference>
<sequence length="126" mass="14319">MGFLNGWFGDGQPDAKIDWNELTHVAQLDGLVEQSNTRPILVFKHSTRCGISRMVLKRFESEFDFQDKVIPYFLDLLAHRDISDAISQRFNVVHQSPQVLMIKDGRCVYDVSHEEVSAVSIAPSLV</sequence>
<protein>
    <submittedName>
        <fullName evidence="1">Bacillithiol system protein YtxJ</fullName>
    </submittedName>
</protein>
<dbReference type="EMBL" id="FMVF01000002">
    <property type="protein sequence ID" value="SCX90125.1"/>
    <property type="molecule type" value="Genomic_DNA"/>
</dbReference>
<evidence type="ECO:0000313" key="1">
    <source>
        <dbReference type="EMBL" id="SCX90125.1"/>
    </source>
</evidence>
<dbReference type="NCBIfam" id="TIGR04019">
    <property type="entry name" value="B_thiol_YtxJ"/>
    <property type="match status" value="1"/>
</dbReference>
<dbReference type="Pfam" id="PF11009">
    <property type="entry name" value="BrxC"/>
    <property type="match status" value="1"/>
</dbReference>
<evidence type="ECO:0000313" key="2">
    <source>
        <dbReference type="Proteomes" id="UP000199354"/>
    </source>
</evidence>
<dbReference type="Gene3D" id="3.40.30.10">
    <property type="entry name" value="Glutaredoxin"/>
    <property type="match status" value="1"/>
</dbReference>
<reference evidence="1 2" key="1">
    <citation type="submission" date="2016-10" db="EMBL/GenBank/DDBJ databases">
        <authorList>
            <person name="de Groot N.N."/>
        </authorList>
    </citation>
    <scope>NUCLEOTIDE SEQUENCE [LARGE SCALE GENOMIC DNA]</scope>
    <source>
        <strain evidence="1 2">CGMCC 1.7031</strain>
    </source>
</reference>
<keyword evidence="2" id="KW-1185">Reference proteome</keyword>
<dbReference type="Proteomes" id="UP000199354">
    <property type="component" value="Unassembled WGS sequence"/>
</dbReference>
<name>A0A1G5BIY7_9FLAO</name>
<dbReference type="STRING" id="490189.SAMN02927903_00391"/>
<dbReference type="InterPro" id="IPR036249">
    <property type="entry name" value="Thioredoxin-like_sf"/>
</dbReference>
<gene>
    <name evidence="1" type="ORF">SAMN02927903_00391</name>
</gene>
<dbReference type="InterPro" id="IPR022551">
    <property type="entry name" value="BrxC"/>
</dbReference>
<organism evidence="1 2">
    <name type="scientific">Flavobacterium caeni</name>
    <dbReference type="NCBI Taxonomy" id="490189"/>
    <lineage>
        <taxon>Bacteria</taxon>
        <taxon>Pseudomonadati</taxon>
        <taxon>Bacteroidota</taxon>
        <taxon>Flavobacteriia</taxon>
        <taxon>Flavobacteriales</taxon>
        <taxon>Flavobacteriaceae</taxon>
        <taxon>Flavobacterium</taxon>
    </lineage>
</organism>